<keyword evidence="5" id="KW-1185">Reference proteome</keyword>
<accession>U2TIM2</accession>
<gene>
    <name evidence="4" type="ORF">HMPREF1316_1157</name>
</gene>
<dbReference type="OrthoDB" id="3173333at2"/>
<organism evidence="4 5">
    <name type="scientific">Olsenella profusa F0195</name>
    <dbReference type="NCBI Taxonomy" id="1125712"/>
    <lineage>
        <taxon>Bacteria</taxon>
        <taxon>Bacillati</taxon>
        <taxon>Actinomycetota</taxon>
        <taxon>Coriobacteriia</taxon>
        <taxon>Coriobacteriales</taxon>
        <taxon>Atopobiaceae</taxon>
        <taxon>Olsenella</taxon>
    </lineage>
</organism>
<comment type="caution">
    <text evidence="4">The sequence shown here is derived from an EMBL/GenBank/DDBJ whole genome shotgun (WGS) entry which is preliminary data.</text>
</comment>
<name>U2TIM2_9ACTN</name>
<dbReference type="Proteomes" id="UP000016638">
    <property type="component" value="Unassembled WGS sequence"/>
</dbReference>
<dbReference type="EMBL" id="AWEZ01000067">
    <property type="protein sequence ID" value="ERL06295.1"/>
    <property type="molecule type" value="Genomic_DNA"/>
</dbReference>
<keyword evidence="2" id="KW-0012">Acyltransferase</keyword>
<evidence type="ECO:0000259" key="3">
    <source>
        <dbReference type="PROSITE" id="PS51186"/>
    </source>
</evidence>
<dbReference type="GO" id="GO:0016747">
    <property type="term" value="F:acyltransferase activity, transferring groups other than amino-acyl groups"/>
    <property type="evidence" value="ECO:0007669"/>
    <property type="project" value="InterPro"/>
</dbReference>
<keyword evidence="1 4" id="KW-0808">Transferase</keyword>
<protein>
    <submittedName>
        <fullName evidence="4">Acetyltransferase (GNAT) domain protein</fullName>
    </submittedName>
</protein>
<evidence type="ECO:0000313" key="5">
    <source>
        <dbReference type="Proteomes" id="UP000016638"/>
    </source>
</evidence>
<dbReference type="PANTHER" id="PTHR43072:SF23">
    <property type="entry name" value="UPF0039 PROTEIN C11D3.02C"/>
    <property type="match status" value="1"/>
</dbReference>
<evidence type="ECO:0000256" key="2">
    <source>
        <dbReference type="ARBA" id="ARBA00023315"/>
    </source>
</evidence>
<dbReference type="STRING" id="1125712.HMPREF1316_1157"/>
<reference evidence="4 5" key="1">
    <citation type="submission" date="2013-08" db="EMBL/GenBank/DDBJ databases">
        <authorList>
            <person name="Durkin A.S."/>
            <person name="Haft D.R."/>
            <person name="McCorrison J."/>
            <person name="Torralba M."/>
            <person name="Gillis M."/>
            <person name="Haft D.H."/>
            <person name="Methe B."/>
            <person name="Sutton G."/>
            <person name="Nelson K.E."/>
        </authorList>
    </citation>
    <scope>NUCLEOTIDE SEQUENCE [LARGE SCALE GENOMIC DNA]</scope>
    <source>
        <strain evidence="4 5">F0195</strain>
    </source>
</reference>
<dbReference type="Pfam" id="PF13420">
    <property type="entry name" value="Acetyltransf_4"/>
    <property type="match status" value="1"/>
</dbReference>
<dbReference type="AlphaFoldDB" id="U2TIM2"/>
<evidence type="ECO:0000313" key="4">
    <source>
        <dbReference type="EMBL" id="ERL06295.1"/>
    </source>
</evidence>
<dbReference type="InterPro" id="IPR016181">
    <property type="entry name" value="Acyl_CoA_acyltransferase"/>
</dbReference>
<dbReference type="InterPro" id="IPR000182">
    <property type="entry name" value="GNAT_dom"/>
</dbReference>
<sequence length="205" mass="22849">MGDVRVRMAQPEDAGQLVDIYAFYVRKTAVCYDTVVPSVDECAECMARILRHYPYLVAQDGATGTLLGYAHTGRLNWRAGYDWSAETTIYLRPDTRGRGVGRRLYDALEGVSQAQGILSLNACVACTQREDEYLTNASPRFHERMGFRRVGVFHQCACKFGRWYDMVWMEKMIGEHRADPAAVRPAAALAPSELAAAGLWMGEGA</sequence>
<proteinExistence type="predicted"/>
<dbReference type="PATRIC" id="fig|1125712.3.peg.2159"/>
<dbReference type="Gene3D" id="3.40.630.30">
    <property type="match status" value="1"/>
</dbReference>
<dbReference type="PROSITE" id="PS51186">
    <property type="entry name" value="GNAT"/>
    <property type="match status" value="1"/>
</dbReference>
<dbReference type="RefSeq" id="WP_021727069.1">
    <property type="nucleotide sequence ID" value="NZ_AWEZ01000067.1"/>
</dbReference>
<dbReference type="eggNOG" id="COG1247">
    <property type="taxonomic scope" value="Bacteria"/>
</dbReference>
<feature type="domain" description="N-acetyltransferase" evidence="3">
    <location>
        <begin position="4"/>
        <end position="174"/>
    </location>
</feature>
<evidence type="ECO:0000256" key="1">
    <source>
        <dbReference type="ARBA" id="ARBA00022679"/>
    </source>
</evidence>
<dbReference type="PANTHER" id="PTHR43072">
    <property type="entry name" value="N-ACETYLTRANSFERASE"/>
    <property type="match status" value="1"/>
</dbReference>
<dbReference type="CDD" id="cd04301">
    <property type="entry name" value="NAT_SF"/>
    <property type="match status" value="1"/>
</dbReference>
<dbReference type="SUPFAM" id="SSF55729">
    <property type="entry name" value="Acyl-CoA N-acyltransferases (Nat)"/>
    <property type="match status" value="1"/>
</dbReference>